<evidence type="ECO:0000313" key="1">
    <source>
        <dbReference type="EMBL" id="GAI04591.1"/>
    </source>
</evidence>
<dbReference type="EMBL" id="BARV01005874">
    <property type="protein sequence ID" value="GAI04591.1"/>
    <property type="molecule type" value="Genomic_DNA"/>
</dbReference>
<comment type="caution">
    <text evidence="1">The sequence shown here is derived from an EMBL/GenBank/DDBJ whole genome shotgun (WGS) entry which is preliminary data.</text>
</comment>
<gene>
    <name evidence="1" type="ORF">S06H3_11948</name>
</gene>
<name>X1LFH3_9ZZZZ</name>
<feature type="non-terminal residue" evidence="1">
    <location>
        <position position="1"/>
    </location>
</feature>
<proteinExistence type="predicted"/>
<protein>
    <submittedName>
        <fullName evidence="1">Uncharacterized protein</fullName>
    </submittedName>
</protein>
<sequence>VYPEKEYWIMFYIKAFPEAWIKFYTESFPQIGELEYPGL</sequence>
<dbReference type="AlphaFoldDB" id="X1LFH3"/>
<reference evidence="1" key="1">
    <citation type="journal article" date="2014" name="Front. Microbiol.">
        <title>High frequency of phylogenetically diverse reductive dehalogenase-homologous genes in deep subseafloor sedimentary metagenomes.</title>
        <authorList>
            <person name="Kawai M."/>
            <person name="Futagami T."/>
            <person name="Toyoda A."/>
            <person name="Takaki Y."/>
            <person name="Nishi S."/>
            <person name="Hori S."/>
            <person name="Arai W."/>
            <person name="Tsubouchi T."/>
            <person name="Morono Y."/>
            <person name="Uchiyama I."/>
            <person name="Ito T."/>
            <person name="Fujiyama A."/>
            <person name="Inagaki F."/>
            <person name="Takami H."/>
        </authorList>
    </citation>
    <scope>NUCLEOTIDE SEQUENCE</scope>
    <source>
        <strain evidence="1">Expedition CK06-06</strain>
    </source>
</reference>
<organism evidence="1">
    <name type="scientific">marine sediment metagenome</name>
    <dbReference type="NCBI Taxonomy" id="412755"/>
    <lineage>
        <taxon>unclassified sequences</taxon>
        <taxon>metagenomes</taxon>
        <taxon>ecological metagenomes</taxon>
    </lineage>
</organism>
<accession>X1LFH3</accession>